<dbReference type="EMBL" id="DQ489736">
    <property type="protein sequence ID" value="ACA82698.1"/>
    <property type="molecule type" value="Genomic_DNA"/>
</dbReference>
<sequence>MNVTPELSSASKELIGLLMFIGRVGIFTIIYSLNTKNREKALYKYPEENVMVG</sequence>
<evidence type="ECO:0000313" key="2">
    <source>
        <dbReference type="EMBL" id="ACA82698.1"/>
    </source>
</evidence>
<evidence type="ECO:0000313" key="3">
    <source>
        <dbReference type="Proteomes" id="UP000002166"/>
    </source>
</evidence>
<dbReference type="STRING" id="349519.LCK_00870"/>
<feature type="transmembrane region" description="Helical" evidence="1">
    <location>
        <begin position="14"/>
        <end position="34"/>
    </location>
</feature>
<protein>
    <submittedName>
        <fullName evidence="2">K+ transporter Trk</fullName>
    </submittedName>
</protein>
<evidence type="ECO:0000256" key="1">
    <source>
        <dbReference type="SAM" id="Phobius"/>
    </source>
</evidence>
<organism evidence="2 3">
    <name type="scientific">Leuconostoc citreum (strain KM20)</name>
    <dbReference type="NCBI Taxonomy" id="349519"/>
    <lineage>
        <taxon>Bacteria</taxon>
        <taxon>Bacillati</taxon>
        <taxon>Bacillota</taxon>
        <taxon>Bacilli</taxon>
        <taxon>Lactobacillales</taxon>
        <taxon>Lactobacillaceae</taxon>
        <taxon>Leuconostoc</taxon>
    </lineage>
</organism>
<dbReference type="Proteomes" id="UP000002166">
    <property type="component" value="Chromosome"/>
</dbReference>
<gene>
    <name evidence="2" type="ordered locus">LCK_00870</name>
</gene>
<keyword evidence="1" id="KW-0812">Transmembrane</keyword>
<keyword evidence="3" id="KW-1185">Reference proteome</keyword>
<keyword evidence="1" id="KW-1133">Transmembrane helix</keyword>
<accession>B1MYU6</accession>
<dbReference type="HOGENOM" id="CLU_205022_0_0_9"/>
<dbReference type="KEGG" id="lci:LCK_00870"/>
<keyword evidence="1" id="KW-0472">Membrane</keyword>
<reference evidence="2 3" key="1">
    <citation type="journal article" date="2008" name="J. Bacteriol.">
        <title>Complete genome sequence of Leuconostoc citreum KM20.</title>
        <authorList>
            <person name="Kim J.F."/>
            <person name="Jeong H."/>
            <person name="Lee J.-S."/>
            <person name="Choi S.-H."/>
            <person name="Ha M."/>
            <person name="Hur C.-G."/>
            <person name="Kim J.-S."/>
            <person name="Lee S."/>
            <person name="Park H.-S."/>
            <person name="Park Y.-H."/>
            <person name="Oh T.K."/>
        </authorList>
    </citation>
    <scope>NUCLEOTIDE SEQUENCE [LARGE SCALE GENOMIC DNA]</scope>
    <source>
        <strain evidence="2 3">KM20</strain>
    </source>
</reference>
<name>B1MYU6_LEUCK</name>
<proteinExistence type="predicted"/>
<dbReference type="AlphaFoldDB" id="B1MYU6"/>